<dbReference type="Pfam" id="PF07690">
    <property type="entry name" value="MFS_1"/>
    <property type="match status" value="1"/>
</dbReference>
<feature type="transmembrane region" description="Helical" evidence="9">
    <location>
        <begin position="110"/>
        <end position="133"/>
    </location>
</feature>
<feature type="transmembrane region" description="Helical" evidence="9">
    <location>
        <begin position="58"/>
        <end position="75"/>
    </location>
</feature>
<feature type="transmembrane region" description="Helical" evidence="9">
    <location>
        <begin position="262"/>
        <end position="282"/>
    </location>
</feature>
<keyword evidence="8 9" id="KW-0472">Membrane</keyword>
<dbReference type="InterPro" id="IPR036259">
    <property type="entry name" value="MFS_trans_sf"/>
</dbReference>
<proteinExistence type="inferred from homology"/>
<dbReference type="Proteomes" id="UP000218505">
    <property type="component" value="Chromosome"/>
</dbReference>
<dbReference type="GO" id="GO:0005886">
    <property type="term" value="C:plasma membrane"/>
    <property type="evidence" value="ECO:0007669"/>
    <property type="project" value="UniProtKB-SubCell"/>
</dbReference>
<evidence type="ECO:0000256" key="9">
    <source>
        <dbReference type="SAM" id="Phobius"/>
    </source>
</evidence>
<dbReference type="AlphaFoldDB" id="A0A290Z515"/>
<dbReference type="KEGG" id="apre:CNX65_12850"/>
<reference evidence="11" key="1">
    <citation type="submission" date="2017-09" db="EMBL/GenBank/DDBJ databases">
        <title>Complete Genome Sequence of ansamitocin-producing Bacterium Actinosynnema pretiosum X47.</title>
        <authorList>
            <person name="Cao G."/>
            <person name="Zong G."/>
            <person name="Zhong C."/>
            <person name="Fu J."/>
        </authorList>
    </citation>
    <scope>NUCLEOTIDE SEQUENCE [LARGE SCALE GENOMIC DNA]</scope>
    <source>
        <strain evidence="11">X47</strain>
    </source>
</reference>
<feature type="transmembrane region" description="Helical" evidence="9">
    <location>
        <begin position="377"/>
        <end position="395"/>
    </location>
</feature>
<evidence type="ECO:0000259" key="10">
    <source>
        <dbReference type="PROSITE" id="PS50850"/>
    </source>
</evidence>
<dbReference type="GO" id="GO:0022857">
    <property type="term" value="F:transmembrane transporter activity"/>
    <property type="evidence" value="ECO:0007669"/>
    <property type="project" value="InterPro"/>
</dbReference>
<evidence type="ECO:0000256" key="8">
    <source>
        <dbReference type="ARBA" id="ARBA00023136"/>
    </source>
</evidence>
<gene>
    <name evidence="11" type="ORF">CNX65_12850</name>
</gene>
<evidence type="ECO:0000256" key="1">
    <source>
        <dbReference type="ARBA" id="ARBA00004651"/>
    </source>
</evidence>
<keyword evidence="5" id="KW-0762">Sugar transport</keyword>
<dbReference type="PANTHER" id="PTHR23535:SF2">
    <property type="entry name" value="SUGAR EFFLUX TRANSPORTER A-RELATED"/>
    <property type="match status" value="1"/>
</dbReference>
<feature type="transmembrane region" description="Helical" evidence="9">
    <location>
        <begin position="289"/>
        <end position="309"/>
    </location>
</feature>
<dbReference type="InterPro" id="IPR011701">
    <property type="entry name" value="MFS"/>
</dbReference>
<keyword evidence="3" id="KW-0813">Transport</keyword>
<protein>
    <submittedName>
        <fullName evidence="11">MFS transporter</fullName>
    </submittedName>
</protein>
<dbReference type="PROSITE" id="PS50850">
    <property type="entry name" value="MFS"/>
    <property type="match status" value="1"/>
</dbReference>
<feature type="transmembrane region" description="Helical" evidence="9">
    <location>
        <begin position="177"/>
        <end position="196"/>
    </location>
</feature>
<comment type="subcellular location">
    <subcellularLocation>
        <location evidence="1">Cell membrane</location>
        <topology evidence="1">Multi-pass membrane protein</topology>
    </subcellularLocation>
</comment>
<dbReference type="Gene3D" id="1.20.1250.20">
    <property type="entry name" value="MFS general substrate transporter like domains"/>
    <property type="match status" value="2"/>
</dbReference>
<sequence length="411" mass="42611">MVTVVLTTPRTPPTPLKQQLLPLATVVVLGGAGYALVGPLLSLFLIKELGANPFQVGSFMLVSALAALAVSTAVGRFSDRRAVRKQLLVVGSLSGTAAYVVFALSREYLLLLLVSVTLAALSSVMVPQSFAYARQSLSASGSSRGPLATSALRTLLSLSWAIAPPLAAIFVERSSFTWVFAGAAVMYALAALAAWYRLPALPKPEPVVVMPDSVAVPSRARGELSLTAVAFVLLQGTTALSVAVLPLFVVDDLGGTAGNAGVAMGVCAALEIPLMLWLGFVAAKVDNRLLVLAGAVLALSYHGVMLVSGEVWHVIAAQLLHALAISALQGIGISYFQDLDPDFPGRATTLFTNTGKAGSMLSGPLLALAQANGYRTAFALGAAMAVTGLALLLLARPRRARRPRTDVGAMP</sequence>
<evidence type="ECO:0000256" key="4">
    <source>
        <dbReference type="ARBA" id="ARBA00022475"/>
    </source>
</evidence>
<evidence type="ECO:0000313" key="12">
    <source>
        <dbReference type="Proteomes" id="UP000218505"/>
    </source>
</evidence>
<keyword evidence="7 9" id="KW-1133">Transmembrane helix</keyword>
<evidence type="ECO:0000256" key="2">
    <source>
        <dbReference type="ARBA" id="ARBA00006523"/>
    </source>
</evidence>
<feature type="transmembrane region" description="Helical" evidence="9">
    <location>
        <begin position="228"/>
        <end position="250"/>
    </location>
</feature>
<dbReference type="PANTHER" id="PTHR23535">
    <property type="entry name" value="SUGAR EFFLUX TRANSPORTER A-RELATED"/>
    <property type="match status" value="1"/>
</dbReference>
<dbReference type="EMBL" id="CP023445">
    <property type="protein sequence ID" value="ATE54072.1"/>
    <property type="molecule type" value="Genomic_DNA"/>
</dbReference>
<feature type="domain" description="Major facilitator superfamily (MFS) profile" evidence="10">
    <location>
        <begin position="19"/>
        <end position="400"/>
    </location>
</feature>
<comment type="similarity">
    <text evidence="2">Belongs to the major facilitator superfamily. Set transporter family.</text>
</comment>
<dbReference type="CDD" id="cd17471">
    <property type="entry name" value="MFS_Set"/>
    <property type="match status" value="1"/>
</dbReference>
<dbReference type="SUPFAM" id="SSF103473">
    <property type="entry name" value="MFS general substrate transporter"/>
    <property type="match status" value="1"/>
</dbReference>
<evidence type="ECO:0000256" key="6">
    <source>
        <dbReference type="ARBA" id="ARBA00022692"/>
    </source>
</evidence>
<evidence type="ECO:0000256" key="3">
    <source>
        <dbReference type="ARBA" id="ARBA00022448"/>
    </source>
</evidence>
<keyword evidence="6 9" id="KW-0812">Transmembrane</keyword>
<keyword evidence="4" id="KW-1003">Cell membrane</keyword>
<evidence type="ECO:0000256" key="7">
    <source>
        <dbReference type="ARBA" id="ARBA00022989"/>
    </source>
</evidence>
<accession>A0A290Z515</accession>
<evidence type="ECO:0000313" key="11">
    <source>
        <dbReference type="EMBL" id="ATE54072.1"/>
    </source>
</evidence>
<keyword evidence="12" id="KW-1185">Reference proteome</keyword>
<feature type="transmembrane region" description="Helical" evidence="9">
    <location>
        <begin position="87"/>
        <end position="104"/>
    </location>
</feature>
<name>A0A290Z515_9PSEU</name>
<dbReference type="InterPro" id="IPR020846">
    <property type="entry name" value="MFS_dom"/>
</dbReference>
<feature type="transmembrane region" description="Helical" evidence="9">
    <location>
        <begin position="154"/>
        <end position="171"/>
    </location>
</feature>
<dbReference type="RefSeq" id="WP_096492994.1">
    <property type="nucleotide sequence ID" value="NZ_CP023445.1"/>
</dbReference>
<feature type="transmembrane region" description="Helical" evidence="9">
    <location>
        <begin position="20"/>
        <end position="46"/>
    </location>
</feature>
<evidence type="ECO:0000256" key="5">
    <source>
        <dbReference type="ARBA" id="ARBA00022597"/>
    </source>
</evidence>
<organism evidence="11 12">
    <name type="scientific">Actinosynnema pretiosum</name>
    <dbReference type="NCBI Taxonomy" id="42197"/>
    <lineage>
        <taxon>Bacteria</taxon>
        <taxon>Bacillati</taxon>
        <taxon>Actinomycetota</taxon>
        <taxon>Actinomycetes</taxon>
        <taxon>Pseudonocardiales</taxon>
        <taxon>Pseudonocardiaceae</taxon>
        <taxon>Actinosynnema</taxon>
    </lineage>
</organism>